<proteinExistence type="predicted"/>
<comment type="caution">
    <text evidence="1">The sequence shown here is derived from an EMBL/GenBank/DDBJ whole genome shotgun (WGS) entry which is preliminary data.</text>
</comment>
<organism evidence="1 2">
    <name type="scientific">Nelumbo nucifera</name>
    <name type="common">Sacred lotus</name>
    <dbReference type="NCBI Taxonomy" id="4432"/>
    <lineage>
        <taxon>Eukaryota</taxon>
        <taxon>Viridiplantae</taxon>
        <taxon>Streptophyta</taxon>
        <taxon>Embryophyta</taxon>
        <taxon>Tracheophyta</taxon>
        <taxon>Spermatophyta</taxon>
        <taxon>Magnoliopsida</taxon>
        <taxon>Proteales</taxon>
        <taxon>Nelumbonaceae</taxon>
        <taxon>Nelumbo</taxon>
    </lineage>
</organism>
<evidence type="ECO:0000313" key="1">
    <source>
        <dbReference type="EMBL" id="DAD38924.1"/>
    </source>
</evidence>
<dbReference type="EMBL" id="DUZY01000005">
    <property type="protein sequence ID" value="DAD38924.1"/>
    <property type="molecule type" value="Genomic_DNA"/>
</dbReference>
<protein>
    <submittedName>
        <fullName evidence="1">Uncharacterized protein</fullName>
    </submittedName>
</protein>
<reference evidence="1 2" key="1">
    <citation type="journal article" date="2020" name="Mol. Biol. Evol.">
        <title>Distinct Expression and Methylation Patterns for Genes with Different Fates following a Single Whole-Genome Duplication in Flowering Plants.</title>
        <authorList>
            <person name="Shi T."/>
            <person name="Rahmani R.S."/>
            <person name="Gugger P.F."/>
            <person name="Wang M."/>
            <person name="Li H."/>
            <person name="Zhang Y."/>
            <person name="Li Z."/>
            <person name="Wang Q."/>
            <person name="Van de Peer Y."/>
            <person name="Marchal K."/>
            <person name="Chen J."/>
        </authorList>
    </citation>
    <scope>NUCLEOTIDE SEQUENCE [LARGE SCALE GENOMIC DNA]</scope>
    <source>
        <tissue evidence="1">Leaf</tissue>
    </source>
</reference>
<evidence type="ECO:0000313" key="2">
    <source>
        <dbReference type="Proteomes" id="UP000607653"/>
    </source>
</evidence>
<keyword evidence="2" id="KW-1185">Reference proteome</keyword>
<name>A0A822YXX5_NELNU</name>
<accession>A0A822YXX5</accession>
<dbReference type="Proteomes" id="UP000607653">
    <property type="component" value="Unassembled WGS sequence"/>
</dbReference>
<gene>
    <name evidence="1" type="ORF">HUJ06_013246</name>
</gene>
<dbReference type="AlphaFoldDB" id="A0A822YXX5"/>
<sequence length="40" mass="4448">MPPQTAMALALKKEPIGGPINDFKFLDEAAEKENYVFIPL</sequence>